<evidence type="ECO:0008006" key="3">
    <source>
        <dbReference type="Google" id="ProtNLM"/>
    </source>
</evidence>
<evidence type="ECO:0000313" key="1">
    <source>
        <dbReference type="EMBL" id="KAK8962753.1"/>
    </source>
</evidence>
<keyword evidence="2" id="KW-1185">Reference proteome</keyword>
<evidence type="ECO:0000313" key="2">
    <source>
        <dbReference type="Proteomes" id="UP001412067"/>
    </source>
</evidence>
<dbReference type="Proteomes" id="UP001412067">
    <property type="component" value="Unassembled WGS sequence"/>
</dbReference>
<protein>
    <recommendedName>
        <fullName evidence="3">Phospholipase/carboxylesterase/thioesterase domain-containing protein</fullName>
    </recommendedName>
</protein>
<dbReference type="Gene3D" id="3.40.50.1820">
    <property type="entry name" value="alpha/beta hydrolase"/>
    <property type="match status" value="1"/>
</dbReference>
<dbReference type="PANTHER" id="PTHR46234">
    <property type="entry name" value="ALPHA/BETA-HYDROLASES SUPERFAMILY PROTEIN"/>
    <property type="match status" value="1"/>
</dbReference>
<reference evidence="1 2" key="1">
    <citation type="journal article" date="2022" name="Nat. Plants">
        <title>Genomes of leafy and leafless Platanthera orchids illuminate the evolution of mycoheterotrophy.</title>
        <authorList>
            <person name="Li M.H."/>
            <person name="Liu K.W."/>
            <person name="Li Z."/>
            <person name="Lu H.C."/>
            <person name="Ye Q.L."/>
            <person name="Zhang D."/>
            <person name="Wang J.Y."/>
            <person name="Li Y.F."/>
            <person name="Zhong Z.M."/>
            <person name="Liu X."/>
            <person name="Yu X."/>
            <person name="Liu D.K."/>
            <person name="Tu X.D."/>
            <person name="Liu B."/>
            <person name="Hao Y."/>
            <person name="Liao X.Y."/>
            <person name="Jiang Y.T."/>
            <person name="Sun W.H."/>
            <person name="Chen J."/>
            <person name="Chen Y.Q."/>
            <person name="Ai Y."/>
            <person name="Zhai J.W."/>
            <person name="Wu S.S."/>
            <person name="Zhou Z."/>
            <person name="Hsiao Y.Y."/>
            <person name="Wu W.L."/>
            <person name="Chen Y.Y."/>
            <person name="Lin Y.F."/>
            <person name="Hsu J.L."/>
            <person name="Li C.Y."/>
            <person name="Wang Z.W."/>
            <person name="Zhao X."/>
            <person name="Zhong W.Y."/>
            <person name="Ma X.K."/>
            <person name="Ma L."/>
            <person name="Huang J."/>
            <person name="Chen G.Z."/>
            <person name="Huang M.Z."/>
            <person name="Huang L."/>
            <person name="Peng D.H."/>
            <person name="Luo Y.B."/>
            <person name="Zou S.Q."/>
            <person name="Chen S.P."/>
            <person name="Lan S."/>
            <person name="Tsai W.C."/>
            <person name="Van de Peer Y."/>
            <person name="Liu Z.J."/>
        </authorList>
    </citation>
    <scope>NUCLEOTIDE SEQUENCE [LARGE SCALE GENOMIC DNA]</scope>
    <source>
        <strain evidence="1">Lor288</strain>
    </source>
</reference>
<dbReference type="InterPro" id="IPR029058">
    <property type="entry name" value="AB_hydrolase_fold"/>
</dbReference>
<proteinExistence type="predicted"/>
<dbReference type="EMBL" id="JBBWWR010000008">
    <property type="protein sequence ID" value="KAK8962753.1"/>
    <property type="molecule type" value="Genomic_DNA"/>
</dbReference>
<sequence length="510" mass="56005">MAGRSIFCHSGGVENLIHKRKTIREEVTWRSVALFTVSLYTVLPTCDGLGGRGGPLRAGVVSAGVAVLAGNLLAAVPKCGWVVKNCALAGGNMSLGSSSLVSGAKSSGGAFEFGRTHVVRPKGKHQATIVWLHGLGDNGARILPLAELTGILNPDNIEYLFMSLVSHCVNTYLHVPLILCIPLQGNKVCSFTSDSFEQVLLVIKSPPNILLKTYRSFWKHSSASDEVGGQDSAYRSDRRDRARLAQIELASSQVGLWLFAVCPSKFLVVSIVRLTLANCGLRGLAGRLRRPADRRLLRLRFSIEYLFMSLVSHCVNTYLHVPLILCIPLQGNKVCSFTSESFEQVLLVIKSPPNILLKTYRSFWKHSSASDEVGGQDSAYRSDRRDLARLAQIELASSQVGLWLFAVCPSKFLVVSIVRLTLANRGLRGLAGRPRRPADRRLVRLRFSRFLVVSTVRLALANHGLHGLVRETAETGMPPLCVVKVQIVRFEHEIMSVPQVLSTNYTELFL</sequence>
<name>A0ABR2MIF1_9ASPA</name>
<organism evidence="1 2">
    <name type="scientific">Platanthera guangdongensis</name>
    <dbReference type="NCBI Taxonomy" id="2320717"/>
    <lineage>
        <taxon>Eukaryota</taxon>
        <taxon>Viridiplantae</taxon>
        <taxon>Streptophyta</taxon>
        <taxon>Embryophyta</taxon>
        <taxon>Tracheophyta</taxon>
        <taxon>Spermatophyta</taxon>
        <taxon>Magnoliopsida</taxon>
        <taxon>Liliopsida</taxon>
        <taxon>Asparagales</taxon>
        <taxon>Orchidaceae</taxon>
        <taxon>Orchidoideae</taxon>
        <taxon>Orchideae</taxon>
        <taxon>Orchidinae</taxon>
        <taxon>Platanthera</taxon>
    </lineage>
</organism>
<comment type="caution">
    <text evidence="1">The sequence shown here is derived from an EMBL/GenBank/DDBJ whole genome shotgun (WGS) entry which is preliminary data.</text>
</comment>
<gene>
    <name evidence="1" type="ORF">KSP40_PGU015319</name>
</gene>
<accession>A0ABR2MIF1</accession>